<keyword evidence="6 9" id="KW-1133">Transmembrane helix</keyword>
<feature type="compositionally biased region" description="Basic residues" evidence="10">
    <location>
        <begin position="27"/>
        <end position="41"/>
    </location>
</feature>
<comment type="similarity">
    <text evidence="2 9">Belongs to the CN hydrolase family. Apolipoprotein N-acyltransferase subfamily.</text>
</comment>
<feature type="transmembrane region" description="Helical" evidence="9">
    <location>
        <begin position="219"/>
        <end position="237"/>
    </location>
</feature>
<evidence type="ECO:0000256" key="4">
    <source>
        <dbReference type="ARBA" id="ARBA00022679"/>
    </source>
</evidence>
<evidence type="ECO:0000256" key="3">
    <source>
        <dbReference type="ARBA" id="ARBA00022475"/>
    </source>
</evidence>
<feature type="transmembrane region" description="Helical" evidence="9">
    <location>
        <begin position="155"/>
        <end position="175"/>
    </location>
</feature>
<dbReference type="GO" id="GO:0042158">
    <property type="term" value="P:lipoprotein biosynthetic process"/>
    <property type="evidence" value="ECO:0007669"/>
    <property type="project" value="UniProtKB-UniRule"/>
</dbReference>
<evidence type="ECO:0000256" key="8">
    <source>
        <dbReference type="ARBA" id="ARBA00023315"/>
    </source>
</evidence>
<dbReference type="UniPathway" id="UPA00666"/>
<keyword evidence="3 9" id="KW-1003">Cell membrane</keyword>
<dbReference type="STRING" id="1229727.Ga0080559_TMP3136"/>
<dbReference type="Pfam" id="PF00795">
    <property type="entry name" value="CN_hydrolase"/>
    <property type="match status" value="1"/>
</dbReference>
<comment type="catalytic activity">
    <reaction evidence="9">
        <text>N-terminal S-1,2-diacyl-sn-glyceryl-L-cysteinyl-[lipoprotein] + a glycerophospholipid = N-acyl-S-1,2-diacyl-sn-glyceryl-L-cysteinyl-[lipoprotein] + a 2-acyl-sn-glycero-3-phospholipid + H(+)</text>
        <dbReference type="Rhea" id="RHEA:48228"/>
        <dbReference type="Rhea" id="RHEA-COMP:14681"/>
        <dbReference type="Rhea" id="RHEA-COMP:14684"/>
        <dbReference type="ChEBI" id="CHEBI:15378"/>
        <dbReference type="ChEBI" id="CHEBI:136912"/>
        <dbReference type="ChEBI" id="CHEBI:140656"/>
        <dbReference type="ChEBI" id="CHEBI:140657"/>
        <dbReference type="ChEBI" id="CHEBI:140660"/>
        <dbReference type="EC" id="2.3.1.269"/>
    </reaction>
</comment>
<dbReference type="InterPro" id="IPR003010">
    <property type="entry name" value="C-N_Hydrolase"/>
</dbReference>
<dbReference type="EMBL" id="CP014796">
    <property type="protein sequence ID" value="APX23932.1"/>
    <property type="molecule type" value="Genomic_DNA"/>
</dbReference>
<evidence type="ECO:0000256" key="7">
    <source>
        <dbReference type="ARBA" id="ARBA00023136"/>
    </source>
</evidence>
<dbReference type="PROSITE" id="PS50263">
    <property type="entry name" value="CN_HYDROLASE"/>
    <property type="match status" value="1"/>
</dbReference>
<sequence>MVGPGGAGLCRLRLVHVHDVSSCQQSRSRRIRRDHRRRFRQRNGSPAFSGGHGFPRFLCEHRPLARLQHSRCVCGMWRRIAPRWAEDPASTPDWSMRSPLPFYRGWVTSLPSRAIVATAAGAMTVLSLPPFSIILLVPVSFSVLLLLLRAGSVGAAALVGWAFGLGQFGFGLSWISESFYVDPDKFGALAIPAVAALAAGLATFPALAAALFSSTKSRFAVTGVTTCLLFATSWTAAEWLRGHVFTGFPWNLTAYALVDYPTLRQPAAWIGSYGLGFLLVLAGTLPAAALVTERRRRWVPASLFAAVIATTWTVGQGRLGLEPRPAPGVDVRIVQGNVPQREKWAPEQRDETLTRYLALSSGPGEVDVLLWPETAFPGFLDEDLGARSRIAAILQDGALLLTGVPDRTRKDQETLYFNTVQAYNQTGDILTGYAKHHLVPFGEYVPFRGWLKLDRITQGLGDFTPGAGPRTLTLPGAPPLAVAICYEIIFPGDVIDDQHRPDWIFNATNDAWFGTSIGPEQHLAAVRMRAVEEGLPIVRAANTGISAVIDAKGELIVKLGIEETGVIDAELPGALEPTPYARFGDWMLLALTAVTWILFLGTRLSGMHRARNQKASAEAKSC</sequence>
<keyword evidence="12" id="KW-0449">Lipoprotein</keyword>
<dbReference type="CDD" id="cd07571">
    <property type="entry name" value="ALP_N-acyl_transferase"/>
    <property type="match status" value="1"/>
</dbReference>
<dbReference type="AlphaFoldDB" id="A0A1U7D745"/>
<keyword evidence="4 9" id="KW-0808">Transferase</keyword>
<proteinExistence type="inferred from homology"/>
<protein>
    <recommendedName>
        <fullName evidence="9">Apolipoprotein N-acyltransferase</fullName>
        <shortName evidence="9">ALP N-acyltransferase</shortName>
        <ecNumber evidence="9">2.3.1.269</ecNumber>
    </recommendedName>
</protein>
<dbReference type="NCBIfam" id="TIGR00546">
    <property type="entry name" value="lnt"/>
    <property type="match status" value="1"/>
</dbReference>
<evidence type="ECO:0000256" key="9">
    <source>
        <dbReference type="HAMAP-Rule" id="MF_01148"/>
    </source>
</evidence>
<feature type="transmembrane region" description="Helical" evidence="9">
    <location>
        <begin position="267"/>
        <end position="291"/>
    </location>
</feature>
<dbReference type="InterPro" id="IPR004563">
    <property type="entry name" value="Apolipo_AcylTrfase"/>
</dbReference>
<dbReference type="InterPro" id="IPR045378">
    <property type="entry name" value="LNT_N"/>
</dbReference>
<feature type="region of interest" description="Disordered" evidence="10">
    <location>
        <begin position="26"/>
        <end position="48"/>
    </location>
</feature>
<dbReference type="InterPro" id="IPR036526">
    <property type="entry name" value="C-N_Hydrolase_sf"/>
</dbReference>
<accession>A0A1U7D745</accession>
<gene>
    <name evidence="9" type="primary">lnt</name>
    <name evidence="12" type="ORF">Ga0080559_TMP3136</name>
</gene>
<evidence type="ECO:0000256" key="6">
    <source>
        <dbReference type="ARBA" id="ARBA00022989"/>
    </source>
</evidence>
<keyword evidence="5 9" id="KW-0812">Transmembrane</keyword>
<comment type="function">
    <text evidence="9">Catalyzes the phospholipid dependent N-acylation of the N-terminal cysteine of apolipoprotein, the last step in lipoprotein maturation.</text>
</comment>
<evidence type="ECO:0000256" key="10">
    <source>
        <dbReference type="SAM" id="MobiDB-lite"/>
    </source>
</evidence>
<dbReference type="KEGG" id="tpro:Ga0080559_TMP3136"/>
<dbReference type="GO" id="GO:0005886">
    <property type="term" value="C:plasma membrane"/>
    <property type="evidence" value="ECO:0007669"/>
    <property type="project" value="UniProtKB-SubCell"/>
</dbReference>
<evidence type="ECO:0000256" key="1">
    <source>
        <dbReference type="ARBA" id="ARBA00004651"/>
    </source>
</evidence>
<feature type="transmembrane region" description="Helical" evidence="9">
    <location>
        <begin position="131"/>
        <end position="148"/>
    </location>
</feature>
<feature type="domain" description="CN hydrolase" evidence="11">
    <location>
        <begin position="334"/>
        <end position="573"/>
    </location>
</feature>
<keyword evidence="13" id="KW-1185">Reference proteome</keyword>
<dbReference type="PANTHER" id="PTHR38686:SF1">
    <property type="entry name" value="APOLIPOPROTEIN N-ACYLTRANSFERASE"/>
    <property type="match status" value="1"/>
</dbReference>
<organism evidence="12 13">
    <name type="scientific">Salipiger profundus</name>
    <dbReference type="NCBI Taxonomy" id="1229727"/>
    <lineage>
        <taxon>Bacteria</taxon>
        <taxon>Pseudomonadati</taxon>
        <taxon>Pseudomonadota</taxon>
        <taxon>Alphaproteobacteria</taxon>
        <taxon>Rhodobacterales</taxon>
        <taxon>Roseobacteraceae</taxon>
        <taxon>Salipiger</taxon>
    </lineage>
</organism>
<name>A0A1U7D745_9RHOB</name>
<evidence type="ECO:0000256" key="2">
    <source>
        <dbReference type="ARBA" id="ARBA00010065"/>
    </source>
</evidence>
<feature type="transmembrane region" description="Helical" evidence="9">
    <location>
        <begin position="586"/>
        <end position="604"/>
    </location>
</feature>
<dbReference type="EC" id="2.3.1.269" evidence="9"/>
<evidence type="ECO:0000256" key="5">
    <source>
        <dbReference type="ARBA" id="ARBA00022692"/>
    </source>
</evidence>
<comment type="pathway">
    <text evidence="9">Protein modification; lipoprotein biosynthesis (N-acyl transfer).</text>
</comment>
<dbReference type="GO" id="GO:0016410">
    <property type="term" value="F:N-acyltransferase activity"/>
    <property type="evidence" value="ECO:0007669"/>
    <property type="project" value="UniProtKB-UniRule"/>
</dbReference>
<dbReference type="Proteomes" id="UP000186559">
    <property type="component" value="Chromosome"/>
</dbReference>
<keyword evidence="7 9" id="KW-0472">Membrane</keyword>
<keyword evidence="8 9" id="KW-0012">Acyltransferase</keyword>
<dbReference type="HAMAP" id="MF_01148">
    <property type="entry name" value="Lnt"/>
    <property type="match status" value="1"/>
</dbReference>
<dbReference type="SUPFAM" id="SSF56317">
    <property type="entry name" value="Carbon-nitrogen hydrolase"/>
    <property type="match status" value="1"/>
</dbReference>
<reference evidence="12 13" key="1">
    <citation type="submission" date="2016-03" db="EMBL/GenBank/DDBJ databases">
        <title>Deep-sea bacteria in the southern Pacific.</title>
        <authorList>
            <person name="Tang K."/>
        </authorList>
    </citation>
    <scope>NUCLEOTIDE SEQUENCE [LARGE SCALE GENOMIC DNA]</scope>
    <source>
        <strain evidence="12 13">JLT2016</strain>
    </source>
</reference>
<dbReference type="Pfam" id="PF20154">
    <property type="entry name" value="LNT_N"/>
    <property type="match status" value="1"/>
</dbReference>
<comment type="subcellular location">
    <subcellularLocation>
        <location evidence="1 9">Cell membrane</location>
        <topology evidence="1 9">Multi-pass membrane protein</topology>
    </subcellularLocation>
</comment>
<dbReference type="PANTHER" id="PTHR38686">
    <property type="entry name" value="APOLIPOPROTEIN N-ACYLTRANSFERASE"/>
    <property type="match status" value="1"/>
</dbReference>
<feature type="transmembrane region" description="Helical" evidence="9">
    <location>
        <begin position="298"/>
        <end position="315"/>
    </location>
</feature>
<evidence type="ECO:0000259" key="11">
    <source>
        <dbReference type="PROSITE" id="PS50263"/>
    </source>
</evidence>
<evidence type="ECO:0000313" key="12">
    <source>
        <dbReference type="EMBL" id="APX23932.1"/>
    </source>
</evidence>
<dbReference type="Gene3D" id="3.60.110.10">
    <property type="entry name" value="Carbon-nitrogen hydrolase"/>
    <property type="match status" value="1"/>
</dbReference>
<evidence type="ECO:0000313" key="13">
    <source>
        <dbReference type="Proteomes" id="UP000186559"/>
    </source>
</evidence>
<feature type="transmembrane region" description="Helical" evidence="9">
    <location>
        <begin position="187"/>
        <end position="212"/>
    </location>
</feature>